<dbReference type="Pfam" id="PF12848">
    <property type="entry name" value="ABC_tran_Xtn"/>
    <property type="match status" value="1"/>
</dbReference>
<evidence type="ECO:0000259" key="4">
    <source>
        <dbReference type="PROSITE" id="PS50893"/>
    </source>
</evidence>
<dbReference type="FunFam" id="3.40.50.300:FF:000011">
    <property type="entry name" value="Putative ABC transporter ATP-binding component"/>
    <property type="match status" value="1"/>
</dbReference>
<dbReference type="PROSITE" id="PS50893">
    <property type="entry name" value="ABC_TRANSPORTER_2"/>
    <property type="match status" value="2"/>
</dbReference>
<dbReference type="InterPro" id="IPR017871">
    <property type="entry name" value="ABC_transporter-like_CS"/>
</dbReference>
<dbReference type="Pfam" id="PF00005">
    <property type="entry name" value="ABC_tran"/>
    <property type="match status" value="2"/>
</dbReference>
<dbReference type="PANTHER" id="PTHR42855">
    <property type="entry name" value="ABC TRANSPORTER ATP-BINDING SUBUNIT"/>
    <property type="match status" value="1"/>
</dbReference>
<dbReference type="AlphaFoldDB" id="A0ABD3PCE4"/>
<sequence length="794" mass="88213">MWDICTIFLSLTAGLYTTHAGMRDKCFPHLLNNKCASKTALPFFFGCIPGDVLVTFLDLWCVADIMFNFLLEDRNHRREKRSRQSYLKTWFLVDVISMLSWEVIFVQPVFHQKKKIVDKVIDLCKALPVLKKRLPLLVKLLLAVKAAKCRLSSLFCFIRFAPKYIVFTLKMKVVLLMRAMRHVRLQRRLFKNLASLCFADRSSVQVVLDGDTKGANLLLTDIFISTGDGNQILKNINFRVDPKERWGIVGPNGCGKSTLLGAITGSVRIDEGTALVASKVKVGYLKQTAVSGSTKTVREEAASEMEAINKAKSQMERLEKLIAGGDASEKTLNDLADAQSRFEDVGGWTQDQDVDLVLKGLGFQPSDSDRFCSDFSGGWQMRIALARLLLSQPDLLLLDEPSNHLDSSARDWLANYLANYQGSILLVSHDVALLTKSVNSIAEVSGQTLIQYVSCNYDKYLTEKEFRAKSAMAEYERNVKEAARLQEFVDKYGASATKASSAQSRVKMIERMRKEGKLDPPPVAVTERVFKPSLVLPDPPKGIGETLLALEEADIGYGEGGKPILEGIDLVINRGMKLILRGPNGAGKSTLLSALRGKLPLLSGKRVENANLRLGTFTQDLAQELDTSARAMDLVTEYARGGKDGDINVSNQEARGVMGRLGLSVKDGGLVVEQRGLEEKDWDRYDMALSSGDVESVGFEGTHTVAELSPEEKAELDRKRKLAYNAPKRISKIEQLIEKAEQTIAEIDEEMMKCGSDVESLIKLTEQKAEEEKCVATLMEEWETLEEIVAEIGE</sequence>
<dbReference type="Proteomes" id="UP001530400">
    <property type="component" value="Unassembled WGS sequence"/>
</dbReference>
<dbReference type="CDD" id="cd03221">
    <property type="entry name" value="ABCF_EF-3"/>
    <property type="match status" value="1"/>
</dbReference>
<evidence type="ECO:0000256" key="1">
    <source>
        <dbReference type="ARBA" id="ARBA00022741"/>
    </source>
</evidence>
<proteinExistence type="predicted"/>
<keyword evidence="3" id="KW-0175">Coiled coil</keyword>
<dbReference type="SUPFAM" id="SSF52540">
    <property type="entry name" value="P-loop containing nucleoside triphosphate hydrolases"/>
    <property type="match status" value="3"/>
</dbReference>
<dbReference type="InterPro" id="IPR032781">
    <property type="entry name" value="ABC_tran_Xtn"/>
</dbReference>
<dbReference type="PANTHER" id="PTHR42855:SF2">
    <property type="entry name" value="DRUG RESISTANCE ABC TRANSPORTER,ATP-BINDING PROTEIN"/>
    <property type="match status" value="1"/>
</dbReference>
<dbReference type="InterPro" id="IPR032524">
    <property type="entry name" value="ABC_tran_C"/>
</dbReference>
<evidence type="ECO:0000313" key="5">
    <source>
        <dbReference type="EMBL" id="KAL3785815.1"/>
    </source>
</evidence>
<dbReference type="SMART" id="SM00382">
    <property type="entry name" value="AAA"/>
    <property type="match status" value="2"/>
</dbReference>
<dbReference type="InterPro" id="IPR037118">
    <property type="entry name" value="Val-tRNA_synth_C_sf"/>
</dbReference>
<protein>
    <recommendedName>
        <fullName evidence="4">ABC transporter domain-containing protein</fullName>
    </recommendedName>
</protein>
<name>A0ABD3PCE4_9STRA</name>
<dbReference type="Gene3D" id="3.40.50.300">
    <property type="entry name" value="P-loop containing nucleotide triphosphate hydrolases"/>
    <property type="match status" value="2"/>
</dbReference>
<accession>A0ABD3PCE4</accession>
<feature type="coiled-coil region" evidence="3">
    <location>
        <begin position="730"/>
        <end position="781"/>
    </location>
</feature>
<keyword evidence="2" id="KW-0067">ATP-binding</keyword>
<dbReference type="InterPro" id="IPR003439">
    <property type="entry name" value="ABC_transporter-like_ATP-bd"/>
</dbReference>
<dbReference type="EMBL" id="JALLPJ020000676">
    <property type="protein sequence ID" value="KAL3785815.1"/>
    <property type="molecule type" value="Genomic_DNA"/>
</dbReference>
<evidence type="ECO:0000256" key="3">
    <source>
        <dbReference type="SAM" id="Coils"/>
    </source>
</evidence>
<dbReference type="PROSITE" id="PS00211">
    <property type="entry name" value="ABC_TRANSPORTER_1"/>
    <property type="match status" value="1"/>
</dbReference>
<gene>
    <name evidence="5" type="ORF">ACHAWO_007992</name>
</gene>
<reference evidence="5 6" key="1">
    <citation type="submission" date="2024-10" db="EMBL/GenBank/DDBJ databases">
        <title>Updated reference genomes for cyclostephanoid diatoms.</title>
        <authorList>
            <person name="Roberts W.R."/>
            <person name="Alverson A.J."/>
        </authorList>
    </citation>
    <scope>NUCLEOTIDE SEQUENCE [LARGE SCALE GENOMIC DNA]</scope>
    <source>
        <strain evidence="5 6">AJA010-31</strain>
    </source>
</reference>
<evidence type="ECO:0000256" key="2">
    <source>
        <dbReference type="ARBA" id="ARBA00022840"/>
    </source>
</evidence>
<dbReference type="InterPro" id="IPR003593">
    <property type="entry name" value="AAA+_ATPase"/>
</dbReference>
<dbReference type="GO" id="GO:0005524">
    <property type="term" value="F:ATP binding"/>
    <property type="evidence" value="ECO:0007669"/>
    <property type="project" value="UniProtKB-KW"/>
</dbReference>
<keyword evidence="1" id="KW-0547">Nucleotide-binding</keyword>
<feature type="domain" description="ABC transporter" evidence="4">
    <location>
        <begin position="550"/>
        <end position="791"/>
    </location>
</feature>
<keyword evidence="6" id="KW-1185">Reference proteome</keyword>
<dbReference type="Pfam" id="PF16326">
    <property type="entry name" value="ABC_tran_CTD"/>
    <property type="match status" value="1"/>
</dbReference>
<dbReference type="Gene3D" id="1.10.287.380">
    <property type="entry name" value="Valyl-tRNA synthetase, C-terminal domain"/>
    <property type="match status" value="1"/>
</dbReference>
<feature type="domain" description="ABC transporter" evidence="4">
    <location>
        <begin position="217"/>
        <end position="471"/>
    </location>
</feature>
<dbReference type="InterPro" id="IPR027417">
    <property type="entry name" value="P-loop_NTPase"/>
</dbReference>
<comment type="caution">
    <text evidence="5">The sequence shown here is derived from an EMBL/GenBank/DDBJ whole genome shotgun (WGS) entry which is preliminary data.</text>
</comment>
<organism evidence="5 6">
    <name type="scientific">Cyclotella atomus</name>
    <dbReference type="NCBI Taxonomy" id="382360"/>
    <lineage>
        <taxon>Eukaryota</taxon>
        <taxon>Sar</taxon>
        <taxon>Stramenopiles</taxon>
        <taxon>Ochrophyta</taxon>
        <taxon>Bacillariophyta</taxon>
        <taxon>Coscinodiscophyceae</taxon>
        <taxon>Thalassiosirophycidae</taxon>
        <taxon>Stephanodiscales</taxon>
        <taxon>Stephanodiscaceae</taxon>
        <taxon>Cyclotella</taxon>
    </lineage>
</organism>
<dbReference type="InterPro" id="IPR051309">
    <property type="entry name" value="ABCF_ATPase"/>
</dbReference>
<evidence type="ECO:0000313" key="6">
    <source>
        <dbReference type="Proteomes" id="UP001530400"/>
    </source>
</evidence>